<dbReference type="Gene3D" id="1.10.260.40">
    <property type="entry name" value="lambda repressor-like DNA-binding domains"/>
    <property type="match status" value="1"/>
</dbReference>
<dbReference type="RefSeq" id="WP_123202101.1">
    <property type="nucleotide sequence ID" value="NZ_RJMB01000015.1"/>
</dbReference>
<dbReference type="InterPro" id="IPR010982">
    <property type="entry name" value="Lambda_DNA-bd_dom_sf"/>
</dbReference>
<sequence length="287" mass="31638">MGTAKPTVERRQLGLTLRRLRERAGLSQAAAGKAIGRTAARMSQVENGIGVLNPDDLLAFLDHVGVKGEERSTVLSLGTQARRRSRRALYTDSLPGSFQRLADLEADATRIHSYESGIIPGLLQSPDYMRAVIRSCDGVWWEASEQEVKSRIGFRLEQQHRVMEADVPKRLSFVFTEDALHHEIGGPSVMRGQVLHMLQLVESESALSIQVMPSGIRDNPLLGGGILVLEFENAPRIGFATSLYGPAVYHDSEADTTAFMKGFECASKLALSPDDSRDVLLRRLKEN</sequence>
<protein>
    <submittedName>
        <fullName evidence="2">XRE family transcriptional regulator</fullName>
    </submittedName>
</protein>
<evidence type="ECO:0000259" key="1">
    <source>
        <dbReference type="PROSITE" id="PS50943"/>
    </source>
</evidence>
<evidence type="ECO:0000313" key="2">
    <source>
        <dbReference type="EMBL" id="RNL83640.1"/>
    </source>
</evidence>
<keyword evidence="3" id="KW-1185">Reference proteome</keyword>
<organism evidence="2 3">
    <name type="scientific">Halostreptopolyspora alba</name>
    <dbReference type="NCBI Taxonomy" id="2487137"/>
    <lineage>
        <taxon>Bacteria</taxon>
        <taxon>Bacillati</taxon>
        <taxon>Actinomycetota</taxon>
        <taxon>Actinomycetes</taxon>
        <taxon>Streptosporangiales</taxon>
        <taxon>Nocardiopsidaceae</taxon>
        <taxon>Halostreptopolyspora</taxon>
    </lineage>
</organism>
<dbReference type="PROSITE" id="PS50943">
    <property type="entry name" value="HTH_CROC1"/>
    <property type="match status" value="1"/>
</dbReference>
<dbReference type="InterPro" id="IPR043917">
    <property type="entry name" value="DUF5753"/>
</dbReference>
<proteinExistence type="predicted"/>
<dbReference type="CDD" id="cd00093">
    <property type="entry name" value="HTH_XRE"/>
    <property type="match status" value="1"/>
</dbReference>
<evidence type="ECO:0000313" key="3">
    <source>
        <dbReference type="Proteomes" id="UP000269198"/>
    </source>
</evidence>
<dbReference type="AlphaFoldDB" id="A0A3N0E781"/>
<dbReference type="InterPro" id="IPR001387">
    <property type="entry name" value="Cro/C1-type_HTH"/>
</dbReference>
<dbReference type="OrthoDB" id="3436020at2"/>
<reference evidence="2 3" key="1">
    <citation type="submission" date="2018-11" db="EMBL/GenBank/DDBJ databases">
        <title>The genome draft of YIM 96095.</title>
        <authorList>
            <person name="Tang S.-K."/>
            <person name="Chunyu W.-X."/>
            <person name="Feng Y.-Z."/>
        </authorList>
    </citation>
    <scope>NUCLEOTIDE SEQUENCE [LARGE SCALE GENOMIC DNA]</scope>
    <source>
        <strain evidence="2 3">YIM 96095</strain>
    </source>
</reference>
<gene>
    <name evidence="2" type="ORF">EFW17_15455</name>
</gene>
<dbReference type="SMART" id="SM00530">
    <property type="entry name" value="HTH_XRE"/>
    <property type="match status" value="1"/>
</dbReference>
<feature type="domain" description="HTH cro/C1-type" evidence="1">
    <location>
        <begin position="17"/>
        <end position="71"/>
    </location>
</feature>
<dbReference type="Proteomes" id="UP000269198">
    <property type="component" value="Unassembled WGS sequence"/>
</dbReference>
<dbReference type="SUPFAM" id="SSF47413">
    <property type="entry name" value="lambda repressor-like DNA-binding domains"/>
    <property type="match status" value="1"/>
</dbReference>
<comment type="caution">
    <text evidence="2">The sequence shown here is derived from an EMBL/GenBank/DDBJ whole genome shotgun (WGS) entry which is preliminary data.</text>
</comment>
<dbReference type="Pfam" id="PF19054">
    <property type="entry name" value="DUF5753"/>
    <property type="match status" value="1"/>
</dbReference>
<name>A0A3N0E781_9ACTN</name>
<accession>A0A3N0E781</accession>
<dbReference type="Pfam" id="PF13560">
    <property type="entry name" value="HTH_31"/>
    <property type="match status" value="1"/>
</dbReference>
<dbReference type="EMBL" id="RJMB01000015">
    <property type="protein sequence ID" value="RNL83640.1"/>
    <property type="molecule type" value="Genomic_DNA"/>
</dbReference>
<dbReference type="GO" id="GO:0003677">
    <property type="term" value="F:DNA binding"/>
    <property type="evidence" value="ECO:0007669"/>
    <property type="project" value="InterPro"/>
</dbReference>